<name>A0A2P8DR06_9ACTN</name>
<feature type="transmembrane region" description="Helical" evidence="2">
    <location>
        <begin position="66"/>
        <end position="84"/>
    </location>
</feature>
<keyword evidence="2" id="KW-0472">Membrane</keyword>
<evidence type="ECO:0000256" key="1">
    <source>
        <dbReference type="SAM" id="MobiDB-lite"/>
    </source>
</evidence>
<evidence type="ECO:0000313" key="4">
    <source>
        <dbReference type="Proteomes" id="UP000240542"/>
    </source>
</evidence>
<feature type="region of interest" description="Disordered" evidence="1">
    <location>
        <begin position="258"/>
        <end position="497"/>
    </location>
</feature>
<comment type="caution">
    <text evidence="3">The sequence shown here is derived from an EMBL/GenBank/DDBJ whole genome shotgun (WGS) entry which is preliminary data.</text>
</comment>
<proteinExistence type="predicted"/>
<reference evidence="3 4" key="1">
    <citation type="submission" date="2018-03" db="EMBL/GenBank/DDBJ databases">
        <title>Genomic Encyclopedia of Archaeal and Bacterial Type Strains, Phase II (KMG-II): from individual species to whole genera.</title>
        <authorList>
            <person name="Goeker M."/>
        </authorList>
    </citation>
    <scope>NUCLEOTIDE SEQUENCE [LARGE SCALE GENOMIC DNA]</scope>
    <source>
        <strain evidence="3 4">DSM 45312</strain>
    </source>
</reference>
<keyword evidence="4" id="KW-1185">Reference proteome</keyword>
<feature type="transmembrane region" description="Helical" evidence="2">
    <location>
        <begin position="126"/>
        <end position="148"/>
    </location>
</feature>
<protein>
    <recommendedName>
        <fullName evidence="5">DUF2637 domain-containing protein</fullName>
    </recommendedName>
</protein>
<dbReference type="AlphaFoldDB" id="A0A2P8DR06"/>
<feature type="compositionally biased region" description="Acidic residues" evidence="1">
    <location>
        <begin position="410"/>
        <end position="428"/>
    </location>
</feature>
<organism evidence="3 4">
    <name type="scientific">Murinocardiopsis flavida</name>
    <dbReference type="NCBI Taxonomy" id="645275"/>
    <lineage>
        <taxon>Bacteria</taxon>
        <taxon>Bacillati</taxon>
        <taxon>Actinomycetota</taxon>
        <taxon>Actinomycetes</taxon>
        <taxon>Streptosporangiales</taxon>
        <taxon>Nocardiopsidaceae</taxon>
        <taxon>Murinocardiopsis</taxon>
    </lineage>
</organism>
<evidence type="ECO:0000313" key="3">
    <source>
        <dbReference type="EMBL" id="PSK99647.1"/>
    </source>
</evidence>
<keyword evidence="2" id="KW-1133">Transmembrane helix</keyword>
<feature type="compositionally biased region" description="Low complexity" evidence="1">
    <location>
        <begin position="440"/>
        <end position="460"/>
    </location>
</feature>
<feature type="compositionally biased region" description="Low complexity" evidence="1">
    <location>
        <begin position="275"/>
        <end position="289"/>
    </location>
</feature>
<feature type="compositionally biased region" description="Acidic residues" evidence="1">
    <location>
        <begin position="174"/>
        <end position="185"/>
    </location>
</feature>
<feature type="transmembrane region" description="Helical" evidence="2">
    <location>
        <begin position="93"/>
        <end position="114"/>
    </location>
</feature>
<dbReference type="InterPro" id="IPR021235">
    <property type="entry name" value="DUF2637"/>
</dbReference>
<feature type="compositionally biased region" description="Basic residues" evidence="1">
    <location>
        <begin position="461"/>
        <end position="473"/>
    </location>
</feature>
<dbReference type="RefSeq" id="WP_106582022.1">
    <property type="nucleotide sequence ID" value="NZ_PYGA01000003.1"/>
</dbReference>
<feature type="region of interest" description="Disordered" evidence="1">
    <location>
        <begin position="232"/>
        <end position="251"/>
    </location>
</feature>
<dbReference type="EMBL" id="PYGA01000003">
    <property type="protein sequence ID" value="PSK99647.1"/>
    <property type="molecule type" value="Genomic_DNA"/>
</dbReference>
<dbReference type="OrthoDB" id="3424007at2"/>
<feature type="compositionally biased region" description="Basic and acidic residues" evidence="1">
    <location>
        <begin position="325"/>
        <end position="347"/>
    </location>
</feature>
<sequence>MAEKTSQPTAGPSADRRPAPGSPISVIILGGVGVTVIAALAVFVSYNGMYQVARQGNISAEMAHLYPAIFTLLLVMAFWTTYLLRAAPPSQRVWVDILVLALIGIAATTTALHLLNRELYADFAPVLAAVAPWAALLMAFRLWLWVIVHLRDGRARPRAAVRAPRRARRTAELPPDDDTVADEPVEQPRHARGAPDTVPLRSSAVVPGFDAPGPVAADTPLSAEVPRTEVAGDAWFRSDGPEDSDDATVRVLDRDEVADLAEAEAGPPRSDDGDAPAPEAAALDAEPAGSGPAEPLRASEEPFVPAARTDDDLDGADTAAPVEAAEEHDGERDEERDEERHGDRGEPADTAAPAAEPTDEAPAPAAVNSATHDDAAALAAASDVPVLPKRTPTGNPIKHASTNAAAPDSADTEDDGFAGDLLADDPTSDEAHPLIAAPTGPAFDGAAPEAADEPTTAPTPRLHKHPMVLKPRRGTAPSVPPGPPSLRVRSGPIPPEG</sequence>
<feature type="transmembrane region" description="Helical" evidence="2">
    <location>
        <begin position="26"/>
        <end position="46"/>
    </location>
</feature>
<evidence type="ECO:0008006" key="5">
    <source>
        <dbReference type="Google" id="ProtNLM"/>
    </source>
</evidence>
<feature type="compositionally biased region" description="Basic residues" evidence="1">
    <location>
        <begin position="159"/>
        <end position="168"/>
    </location>
</feature>
<accession>A0A2P8DR06</accession>
<feature type="compositionally biased region" description="Low complexity" evidence="1">
    <location>
        <begin position="348"/>
        <end position="366"/>
    </location>
</feature>
<evidence type="ECO:0000256" key="2">
    <source>
        <dbReference type="SAM" id="Phobius"/>
    </source>
</evidence>
<gene>
    <name evidence="3" type="ORF">CLV63_103372</name>
</gene>
<dbReference type="Pfam" id="PF10935">
    <property type="entry name" value="DUF2637"/>
    <property type="match status" value="1"/>
</dbReference>
<feature type="region of interest" description="Disordered" evidence="1">
    <location>
        <begin position="159"/>
        <end position="225"/>
    </location>
</feature>
<dbReference type="Proteomes" id="UP000240542">
    <property type="component" value="Unassembled WGS sequence"/>
</dbReference>
<keyword evidence="2" id="KW-0812">Transmembrane</keyword>